<feature type="domain" description="MHYT" evidence="14">
    <location>
        <begin position="12"/>
        <end position="203"/>
    </location>
</feature>
<dbReference type="SUPFAM" id="SSF47384">
    <property type="entry name" value="Homodimeric domain of signal transducing histidine kinase"/>
    <property type="match status" value="1"/>
</dbReference>
<feature type="transmembrane region" description="Helical" evidence="8">
    <location>
        <begin position="114"/>
        <end position="133"/>
    </location>
</feature>
<evidence type="ECO:0000256" key="6">
    <source>
        <dbReference type="ARBA" id="ARBA00023012"/>
    </source>
</evidence>
<dbReference type="SUPFAM" id="SSF55785">
    <property type="entry name" value="PYP-like sensor domain (PAS domain)"/>
    <property type="match status" value="2"/>
</dbReference>
<dbReference type="InterPro" id="IPR001789">
    <property type="entry name" value="Sig_transdc_resp-reg_receiver"/>
</dbReference>
<feature type="transmembrane region" description="Helical" evidence="8">
    <location>
        <begin position="82"/>
        <end position="102"/>
    </location>
</feature>
<dbReference type="Pfam" id="PF02518">
    <property type="entry name" value="HATPase_c"/>
    <property type="match status" value="1"/>
</dbReference>
<dbReference type="PRINTS" id="PR00344">
    <property type="entry name" value="BCTRLSENSOR"/>
</dbReference>
<dbReference type="GO" id="GO:0005886">
    <property type="term" value="C:plasma membrane"/>
    <property type="evidence" value="ECO:0007669"/>
    <property type="project" value="TreeGrafter"/>
</dbReference>
<dbReference type="InterPro" id="IPR011006">
    <property type="entry name" value="CheY-like_superfamily"/>
</dbReference>
<feature type="domain" description="Response regulatory" evidence="11">
    <location>
        <begin position="771"/>
        <end position="888"/>
    </location>
</feature>
<dbReference type="PROSITE" id="PS50113">
    <property type="entry name" value="PAC"/>
    <property type="match status" value="1"/>
</dbReference>
<evidence type="ECO:0000256" key="2">
    <source>
        <dbReference type="ARBA" id="ARBA00012438"/>
    </source>
</evidence>
<evidence type="ECO:0000256" key="8">
    <source>
        <dbReference type="PROSITE-ProRule" id="PRU00244"/>
    </source>
</evidence>
<dbReference type="Pfam" id="PF00512">
    <property type="entry name" value="HisKA"/>
    <property type="match status" value="1"/>
</dbReference>
<keyword evidence="4" id="KW-0808">Transferase</keyword>
<feature type="modified residue" description="4-aspartylphosphate" evidence="7">
    <location>
        <position position="820"/>
    </location>
</feature>
<protein>
    <recommendedName>
        <fullName evidence="2">histidine kinase</fullName>
        <ecNumber evidence="2">2.7.13.3</ecNumber>
    </recommendedName>
</protein>
<feature type="transmembrane region" description="Helical" evidence="8">
    <location>
        <begin position="181"/>
        <end position="203"/>
    </location>
</feature>
<dbReference type="PROSITE" id="PS50110">
    <property type="entry name" value="RESPONSE_REGULATORY"/>
    <property type="match status" value="1"/>
</dbReference>
<feature type="transmembrane region" description="Helical" evidence="8">
    <location>
        <begin position="12"/>
        <end position="35"/>
    </location>
</feature>
<evidence type="ECO:0000256" key="1">
    <source>
        <dbReference type="ARBA" id="ARBA00000085"/>
    </source>
</evidence>
<dbReference type="PROSITE" id="PS50109">
    <property type="entry name" value="HIS_KIN"/>
    <property type="match status" value="1"/>
</dbReference>
<dbReference type="Gene3D" id="3.30.450.20">
    <property type="entry name" value="PAS domain"/>
    <property type="match status" value="2"/>
</dbReference>
<keyword evidence="8" id="KW-0472">Membrane</keyword>
<evidence type="ECO:0000256" key="5">
    <source>
        <dbReference type="ARBA" id="ARBA00022777"/>
    </source>
</evidence>
<dbReference type="GO" id="GO:0000155">
    <property type="term" value="F:phosphorelay sensor kinase activity"/>
    <property type="evidence" value="ECO:0007669"/>
    <property type="project" value="InterPro"/>
</dbReference>
<keyword evidence="8" id="KW-0812">Transmembrane</keyword>
<dbReference type="InterPro" id="IPR036890">
    <property type="entry name" value="HATPase_C_sf"/>
</dbReference>
<dbReference type="InterPro" id="IPR013655">
    <property type="entry name" value="PAS_fold_3"/>
</dbReference>
<evidence type="ECO:0000313" key="16">
    <source>
        <dbReference type="Proteomes" id="UP000215616"/>
    </source>
</evidence>
<dbReference type="InterPro" id="IPR005330">
    <property type="entry name" value="MHYT_dom"/>
</dbReference>
<dbReference type="CDD" id="cd16922">
    <property type="entry name" value="HATPase_EvgS-ArcB-TorS-like"/>
    <property type="match status" value="1"/>
</dbReference>
<dbReference type="PANTHER" id="PTHR43047">
    <property type="entry name" value="TWO-COMPONENT HISTIDINE PROTEIN KINASE"/>
    <property type="match status" value="1"/>
</dbReference>
<dbReference type="FunFam" id="3.30.565.10:FF:000010">
    <property type="entry name" value="Sensor histidine kinase RcsC"/>
    <property type="match status" value="1"/>
</dbReference>
<dbReference type="Proteomes" id="UP000215616">
    <property type="component" value="Unassembled WGS sequence"/>
</dbReference>
<dbReference type="InterPro" id="IPR004358">
    <property type="entry name" value="Sig_transdc_His_kin-like_C"/>
</dbReference>
<evidence type="ECO:0000259" key="12">
    <source>
        <dbReference type="PROSITE" id="PS50112"/>
    </source>
</evidence>
<dbReference type="Gene3D" id="3.30.565.10">
    <property type="entry name" value="Histidine kinase-like ATPase, C-terminal domain"/>
    <property type="match status" value="1"/>
</dbReference>
<comment type="catalytic activity">
    <reaction evidence="1">
        <text>ATP + protein L-histidine = ADP + protein N-phospho-L-histidine.</text>
        <dbReference type="EC" id="2.7.13.3"/>
    </reaction>
</comment>
<dbReference type="AlphaFoldDB" id="A0A258D158"/>
<dbReference type="InterPro" id="IPR000700">
    <property type="entry name" value="PAS-assoc_C"/>
</dbReference>
<dbReference type="Pfam" id="PF12860">
    <property type="entry name" value="PAS_7"/>
    <property type="match status" value="1"/>
</dbReference>
<dbReference type="Gene3D" id="1.10.287.130">
    <property type="match status" value="1"/>
</dbReference>
<gene>
    <name evidence="15" type="ORF">B7Z12_14025</name>
</gene>
<dbReference type="Pfam" id="PF00072">
    <property type="entry name" value="Response_reg"/>
    <property type="match status" value="1"/>
</dbReference>
<evidence type="ECO:0000256" key="3">
    <source>
        <dbReference type="ARBA" id="ARBA00022553"/>
    </source>
</evidence>
<dbReference type="EC" id="2.7.13.3" evidence="2"/>
<feature type="transmembrane region" description="Helical" evidence="8">
    <location>
        <begin position="223"/>
        <end position="244"/>
    </location>
</feature>
<evidence type="ECO:0000313" key="15">
    <source>
        <dbReference type="EMBL" id="OYX01531.1"/>
    </source>
</evidence>
<name>A0A258D158_CAUVI</name>
<feature type="domain" description="Histidine kinase" evidence="10">
    <location>
        <begin position="529"/>
        <end position="749"/>
    </location>
</feature>
<dbReference type="Pfam" id="PF03707">
    <property type="entry name" value="MHYT"/>
    <property type="match status" value="3"/>
</dbReference>
<dbReference type="Gene3D" id="3.40.50.2300">
    <property type="match status" value="1"/>
</dbReference>
<evidence type="ECO:0000259" key="10">
    <source>
        <dbReference type="PROSITE" id="PS50109"/>
    </source>
</evidence>
<feature type="transmembrane region" description="Helical" evidence="8">
    <location>
        <begin position="47"/>
        <end position="70"/>
    </location>
</feature>
<dbReference type="SMART" id="SM00448">
    <property type="entry name" value="REC"/>
    <property type="match status" value="1"/>
</dbReference>
<dbReference type="CDD" id="cd00130">
    <property type="entry name" value="PAS"/>
    <property type="match status" value="1"/>
</dbReference>
<keyword evidence="5 15" id="KW-0418">Kinase</keyword>
<dbReference type="CDD" id="cd00082">
    <property type="entry name" value="HisKA"/>
    <property type="match status" value="1"/>
</dbReference>
<dbReference type="Pfam" id="PF08447">
    <property type="entry name" value="PAS_3"/>
    <property type="match status" value="1"/>
</dbReference>
<feature type="domain" description="PAC" evidence="13">
    <location>
        <begin position="459"/>
        <end position="511"/>
    </location>
</feature>
<dbReference type="InterPro" id="IPR003594">
    <property type="entry name" value="HATPase_dom"/>
</dbReference>
<dbReference type="EMBL" id="NCDQ01000239">
    <property type="protein sequence ID" value="OYX01531.1"/>
    <property type="molecule type" value="Genomic_DNA"/>
</dbReference>
<keyword evidence="9" id="KW-0175">Coiled coil</keyword>
<keyword evidence="6" id="KW-0902">Two-component regulatory system</keyword>
<dbReference type="SMART" id="SM00388">
    <property type="entry name" value="HisKA"/>
    <property type="match status" value="1"/>
</dbReference>
<dbReference type="Gene3D" id="2.10.70.100">
    <property type="match status" value="1"/>
</dbReference>
<dbReference type="GO" id="GO:0009927">
    <property type="term" value="F:histidine phosphotransfer kinase activity"/>
    <property type="evidence" value="ECO:0007669"/>
    <property type="project" value="TreeGrafter"/>
</dbReference>
<evidence type="ECO:0000256" key="7">
    <source>
        <dbReference type="PROSITE-ProRule" id="PRU00169"/>
    </source>
</evidence>
<evidence type="ECO:0000259" key="13">
    <source>
        <dbReference type="PROSITE" id="PS50113"/>
    </source>
</evidence>
<dbReference type="SUPFAM" id="SSF55874">
    <property type="entry name" value="ATPase domain of HSP90 chaperone/DNA topoisomerase II/histidine kinase"/>
    <property type="match status" value="1"/>
</dbReference>
<dbReference type="InterPro" id="IPR000014">
    <property type="entry name" value="PAS"/>
</dbReference>
<dbReference type="PANTHER" id="PTHR43047:SF72">
    <property type="entry name" value="OSMOSENSING HISTIDINE PROTEIN KINASE SLN1"/>
    <property type="match status" value="1"/>
</dbReference>
<dbReference type="CDD" id="cd17546">
    <property type="entry name" value="REC_hyHK_CKI1_RcsC-like"/>
    <property type="match status" value="1"/>
</dbReference>
<dbReference type="NCBIfam" id="TIGR00229">
    <property type="entry name" value="sensory_box"/>
    <property type="match status" value="1"/>
</dbReference>
<dbReference type="InterPro" id="IPR035965">
    <property type="entry name" value="PAS-like_dom_sf"/>
</dbReference>
<dbReference type="SUPFAM" id="SSF52172">
    <property type="entry name" value="CheY-like"/>
    <property type="match status" value="1"/>
</dbReference>
<keyword evidence="3 7" id="KW-0597">Phosphoprotein</keyword>
<dbReference type="InterPro" id="IPR036097">
    <property type="entry name" value="HisK_dim/P_sf"/>
</dbReference>
<dbReference type="SMART" id="SM00387">
    <property type="entry name" value="HATPase_c"/>
    <property type="match status" value="1"/>
</dbReference>
<organism evidence="15 16">
    <name type="scientific">Caulobacter vibrioides</name>
    <name type="common">Caulobacter crescentus</name>
    <dbReference type="NCBI Taxonomy" id="155892"/>
    <lineage>
        <taxon>Bacteria</taxon>
        <taxon>Pseudomonadati</taxon>
        <taxon>Pseudomonadota</taxon>
        <taxon>Alphaproteobacteria</taxon>
        <taxon>Caulobacterales</taxon>
        <taxon>Caulobacteraceae</taxon>
        <taxon>Caulobacter</taxon>
    </lineage>
</organism>
<feature type="transmembrane region" description="Helical" evidence="8">
    <location>
        <begin position="148"/>
        <end position="169"/>
    </location>
</feature>
<feature type="domain" description="PAS" evidence="12">
    <location>
        <begin position="400"/>
        <end position="455"/>
    </location>
</feature>
<evidence type="ECO:0000259" key="11">
    <source>
        <dbReference type="PROSITE" id="PS50110"/>
    </source>
</evidence>
<comment type="caution">
    <text evidence="15">The sequence shown here is derived from an EMBL/GenBank/DDBJ whole genome shotgun (WGS) entry which is preliminary data.</text>
</comment>
<feature type="coiled-coil region" evidence="9">
    <location>
        <begin position="364"/>
        <end position="394"/>
    </location>
</feature>
<accession>A0A258D158</accession>
<dbReference type="InterPro" id="IPR005467">
    <property type="entry name" value="His_kinase_dom"/>
</dbReference>
<dbReference type="PROSITE" id="PS50924">
    <property type="entry name" value="MHYT"/>
    <property type="match status" value="1"/>
</dbReference>
<evidence type="ECO:0000256" key="4">
    <source>
        <dbReference type="ARBA" id="ARBA00022679"/>
    </source>
</evidence>
<sequence length="903" mass="96051">MFKILLCVATEHNWWLVVVAALVCVPATLATFFLYSKVPTFPVWRRWTWLAMTGLVAGSGIWTTHFVAMLAFKTGLPTGYEALATMGSLAVAVISTTLGFAAGSATTADSRRRLTSIGGGLVVGLGITSMHYVGMSGYRTTGVFQWDVNYIVASVLIGALFASAALFVARPGAGLKQQAAGGGLLSLAIVGMHFTGMTAVTIVPDLSIAVPASLMSDPVMAAVAVAVTALILITAIGGVALDAASRNGNLRRLREALDVMPEGLAFYDANDRLVAWNTQYDDLCRTSGAILVAGMPFSDLLESSLVHGVYPEAVGRETEWLAERNAARRDEAPSLTQQTAGGRWLRITERRTGDGGTVSVSVDITDLKRTEAAMAQARDKAEEQARRAEVAEGVAGLGNWRVDARTRDVTWSTQMYHIFGLASDAPLDLEALIGMIHPDDAEAVAARLKRQLATGEVDENSISRIVRANGEVRYLARNSRAEHGPGGEVIAMIGTMVDVTDQKLLEARLRLARAEAEAAAGVKAEFLANMSHELRTPLTSIIGFTSLAAEQSDLTDLTRTYVERVGDASRALLCTVNDILDFSKLEAGQVSFQVQPASLAKLSRATLDLFTPQAGAKDLNLTLDGEAADDDLIIAVDPDRIRQILLNLVGNAVKFTTGGSVTLRTRYDRAAEVLSVDVIDTGEGVAPDKQDRLFKRFSQVDGSLTRVQGGTGLGLAICKGLVEAMGGEIGVESRMGEGSRFWFKVPAPLSSLSQGNTDGLAMERLTFGGVRVLVVDDHPTNRELARLFLAGVGAEVSEAVDGEEAAQMAAEWPYDVILMDLRMPRLDGLGALRRIRASQGPNDATPILAFTADADTNMADRLISAGFQDVVAKPVGAGALIASIARATAFAEDPQPQEFADVG</sequence>
<dbReference type="PROSITE" id="PS50112">
    <property type="entry name" value="PAS"/>
    <property type="match status" value="1"/>
</dbReference>
<dbReference type="InterPro" id="IPR003661">
    <property type="entry name" value="HisK_dim/P_dom"/>
</dbReference>
<evidence type="ECO:0000259" key="14">
    <source>
        <dbReference type="PROSITE" id="PS50924"/>
    </source>
</evidence>
<reference evidence="15 16" key="1">
    <citation type="submission" date="2017-03" db="EMBL/GenBank/DDBJ databases">
        <title>Lifting the veil on microbial sulfur biogeochemistry in mining wastewaters.</title>
        <authorList>
            <person name="Kantor R.S."/>
            <person name="Colenbrander Nelson T."/>
            <person name="Marshall S."/>
            <person name="Bennett D."/>
            <person name="Apte S."/>
            <person name="Camacho D."/>
            <person name="Thomas B.C."/>
            <person name="Warren L.A."/>
            <person name="Banfield J.F."/>
        </authorList>
    </citation>
    <scope>NUCLEOTIDE SEQUENCE [LARGE SCALE GENOMIC DNA]</scope>
    <source>
        <strain evidence="15">32-67-7</strain>
    </source>
</reference>
<proteinExistence type="predicted"/>
<evidence type="ECO:0000256" key="9">
    <source>
        <dbReference type="SAM" id="Coils"/>
    </source>
</evidence>
<keyword evidence="8" id="KW-1133">Transmembrane helix</keyword>